<dbReference type="RefSeq" id="WP_223791740.1">
    <property type="nucleotide sequence ID" value="NZ_JAIOUQ010000009.1"/>
</dbReference>
<dbReference type="Pfam" id="PF04101">
    <property type="entry name" value="Glyco_tran_28_C"/>
    <property type="match status" value="1"/>
</dbReference>
<dbReference type="EMBL" id="JAIOUQ010000009">
    <property type="protein sequence ID" value="MBZ2166177.1"/>
    <property type="molecule type" value="Genomic_DNA"/>
</dbReference>
<dbReference type="GO" id="GO:0016758">
    <property type="term" value="F:hexosyltransferase activity"/>
    <property type="evidence" value="ECO:0007669"/>
    <property type="project" value="InterPro"/>
</dbReference>
<accession>A0A8T5UVB9</accession>
<reference evidence="4" key="1">
    <citation type="journal article" date="2022" name="Microbiol. Resour. Announc.">
        <title>Draft Genome Sequence of a Methanogenic Archaeon from West Spitsbergen Permafrost.</title>
        <authorList>
            <person name="Trubitsyn V."/>
            <person name="Rivkina E."/>
            <person name="Shcherbakova V."/>
        </authorList>
    </citation>
    <scope>NUCLEOTIDE SEQUENCE [LARGE SCALE GENOMIC DNA]</scope>
    <source>
        <strain evidence="4">VT</strain>
    </source>
</reference>
<evidence type="ECO:0000259" key="2">
    <source>
        <dbReference type="Pfam" id="PF04101"/>
    </source>
</evidence>
<sequence length="379" mass="43150">MKVLIMPCGIGWGHVSRCIAIARELEAEGIEVFFASYGSGYEILESQHEYPTQKLPDIKFYGEGEFDIKYTVKKSINAPYIFLKSIYNESKIIKKIKPDIIIADSHYSVPITAKMLGIPCIMITNELTLNFSEIYPDERTIKYLESGLIRFFQYMCKLCRVVMVPDVPGSTEVPAKLKDMVVHTGPFLKNNQQKMVNKDALRRELGFKNSERIVLVTVGGSNFGIELLELICEASSMIECDRLIIVTGPQIKADFIQESHKIIKKEFLNNMMEWMKISDVIVSLAGHTTIMEIMSLGIPNIIIPIENHSEQIKNTINFQKYGISIIENIKNLGPNKIAEDINCLLNDQEIKNRTEIVKEKFSRYNGTENALKIIFEHAK</sequence>
<proteinExistence type="inferred from homology"/>
<protein>
    <submittedName>
        <fullName evidence="3">Glycosyl transferase</fullName>
    </submittedName>
</protein>
<dbReference type="PANTHER" id="PTHR21015">
    <property type="entry name" value="UDP-N-ACETYLGLUCOSAMINE--N-ACETYLMURAMYL-(PENTAPEPTIDE) PYROPHOSPHORYL-UNDECAPRENOL N-ACETYLGLUCOSAMINE TRANSFERASE 1"/>
    <property type="match status" value="1"/>
</dbReference>
<keyword evidence="3" id="KW-0808">Transferase</keyword>
<name>A0A8T5UVB9_9EURY</name>
<dbReference type="SUPFAM" id="SSF53756">
    <property type="entry name" value="UDP-Glycosyltransferase/glycogen phosphorylase"/>
    <property type="match status" value="1"/>
</dbReference>
<dbReference type="PANTHER" id="PTHR21015:SF22">
    <property type="entry name" value="GLYCOSYLTRANSFERASE"/>
    <property type="match status" value="1"/>
</dbReference>
<dbReference type="InterPro" id="IPR007235">
    <property type="entry name" value="Glyco_trans_28_C"/>
</dbReference>
<feature type="domain" description="Glycosyl transferase family 28 C-terminal" evidence="2">
    <location>
        <begin position="214"/>
        <end position="356"/>
    </location>
</feature>
<dbReference type="Gene3D" id="3.40.50.2000">
    <property type="entry name" value="Glycogen Phosphorylase B"/>
    <property type="match status" value="2"/>
</dbReference>
<comment type="similarity">
    <text evidence="1">Belongs to the glycosyltransferase 28 family.</text>
</comment>
<keyword evidence="4" id="KW-1185">Reference proteome</keyword>
<dbReference type="AlphaFoldDB" id="A0A8T5UVB9"/>
<evidence type="ECO:0000256" key="1">
    <source>
        <dbReference type="ARBA" id="ARBA00006962"/>
    </source>
</evidence>
<evidence type="ECO:0000313" key="3">
    <source>
        <dbReference type="EMBL" id="MBZ2166177.1"/>
    </source>
</evidence>
<organism evidence="3 4">
    <name type="scientific">Methanobacterium spitsbergense</name>
    <dbReference type="NCBI Taxonomy" id="2874285"/>
    <lineage>
        <taxon>Archaea</taxon>
        <taxon>Methanobacteriati</taxon>
        <taxon>Methanobacteriota</taxon>
        <taxon>Methanomada group</taxon>
        <taxon>Methanobacteria</taxon>
        <taxon>Methanobacteriales</taxon>
        <taxon>Methanobacteriaceae</taxon>
        <taxon>Methanobacterium</taxon>
    </lineage>
</organism>
<comment type="caution">
    <text evidence="3">The sequence shown here is derived from an EMBL/GenBank/DDBJ whole genome shotgun (WGS) entry which is preliminary data.</text>
</comment>
<evidence type="ECO:0000313" key="4">
    <source>
        <dbReference type="Proteomes" id="UP000825933"/>
    </source>
</evidence>
<dbReference type="Proteomes" id="UP000825933">
    <property type="component" value="Unassembled WGS sequence"/>
</dbReference>
<gene>
    <name evidence="3" type="ORF">K8N75_09015</name>
</gene>